<dbReference type="AlphaFoldDB" id="A0A172TWJ1"/>
<keyword evidence="3" id="KW-1185">Reference proteome</keyword>
<accession>A0A172TWJ1</accession>
<organism evidence="2 3">
    <name type="scientific">Flavisolibacter tropicus</name>
    <dbReference type="NCBI Taxonomy" id="1492898"/>
    <lineage>
        <taxon>Bacteria</taxon>
        <taxon>Pseudomonadati</taxon>
        <taxon>Bacteroidota</taxon>
        <taxon>Chitinophagia</taxon>
        <taxon>Chitinophagales</taxon>
        <taxon>Chitinophagaceae</taxon>
        <taxon>Flavisolibacter</taxon>
    </lineage>
</organism>
<dbReference type="OrthoDB" id="982280at2"/>
<feature type="transmembrane region" description="Helical" evidence="1">
    <location>
        <begin position="36"/>
        <end position="53"/>
    </location>
</feature>
<evidence type="ECO:0000313" key="2">
    <source>
        <dbReference type="EMBL" id="ANE51455.1"/>
    </source>
</evidence>
<dbReference type="EMBL" id="CP011390">
    <property type="protein sequence ID" value="ANE51455.1"/>
    <property type="molecule type" value="Genomic_DNA"/>
</dbReference>
<keyword evidence="1" id="KW-1133">Transmembrane helix</keyword>
<keyword evidence="1" id="KW-0812">Transmembrane</keyword>
<evidence type="ECO:0000256" key="1">
    <source>
        <dbReference type="SAM" id="Phobius"/>
    </source>
</evidence>
<feature type="transmembrane region" description="Helical" evidence="1">
    <location>
        <begin position="91"/>
        <end position="110"/>
    </location>
</feature>
<sequence length="111" mass="11793">MLYVAIGLFALAAVFGLLNLKNWAVAKHPPRPVVYSHGLFAATGLVLLLVHTLRQPAQALTTSLIFFILAALGGFFLFYRDINGKVGPLGVAILHGLLAVTGFIILLAAVL</sequence>
<name>A0A172TWJ1_9BACT</name>
<dbReference type="RefSeq" id="WP_066405503.1">
    <property type="nucleotide sequence ID" value="NZ_CP011390.1"/>
</dbReference>
<dbReference type="KEGG" id="fla:SY85_14025"/>
<evidence type="ECO:0000313" key="3">
    <source>
        <dbReference type="Proteomes" id="UP000077177"/>
    </source>
</evidence>
<keyword evidence="1" id="KW-0472">Membrane</keyword>
<reference evidence="3" key="1">
    <citation type="submission" date="2015-01" db="EMBL/GenBank/DDBJ databases">
        <title>Flavisolibacter sp./LCS9/ whole genome sequencing.</title>
        <authorList>
            <person name="Kim M.K."/>
            <person name="Srinivasan S."/>
            <person name="Lee J.-J."/>
        </authorList>
    </citation>
    <scope>NUCLEOTIDE SEQUENCE [LARGE SCALE GENOMIC DNA]</scope>
    <source>
        <strain evidence="3">LCS9</strain>
    </source>
</reference>
<gene>
    <name evidence="2" type="ORF">SY85_14025</name>
</gene>
<reference evidence="2 3" key="2">
    <citation type="journal article" date="2016" name="Int. J. Syst. Evol. Microbiol.">
        <title>Flavisolibacter tropicus sp. nov., isolated from tropical soil.</title>
        <authorList>
            <person name="Lee J.J."/>
            <person name="Kang M.S."/>
            <person name="Kim G.S."/>
            <person name="Lee C.S."/>
            <person name="Lim S."/>
            <person name="Lee J."/>
            <person name="Roh S.H."/>
            <person name="Kang H."/>
            <person name="Ha J.M."/>
            <person name="Bae S."/>
            <person name="Jung H.Y."/>
            <person name="Kim M.K."/>
        </authorList>
    </citation>
    <scope>NUCLEOTIDE SEQUENCE [LARGE SCALE GENOMIC DNA]</scope>
    <source>
        <strain evidence="2 3">LCS9</strain>
    </source>
</reference>
<proteinExistence type="predicted"/>
<feature type="transmembrane region" description="Helical" evidence="1">
    <location>
        <begin position="60"/>
        <end position="79"/>
    </location>
</feature>
<protein>
    <submittedName>
        <fullName evidence="2">Uncharacterized protein</fullName>
    </submittedName>
</protein>
<dbReference type="Proteomes" id="UP000077177">
    <property type="component" value="Chromosome"/>
</dbReference>